<protein>
    <submittedName>
        <fullName evidence="2">Uncharacterized protein</fullName>
    </submittedName>
</protein>
<dbReference type="EMBL" id="AHAM01000296">
    <property type="protein sequence ID" value="EHK52977.1"/>
    <property type="molecule type" value="Genomic_DNA"/>
</dbReference>
<evidence type="ECO:0000313" key="3">
    <source>
        <dbReference type="Proteomes" id="UP000003250"/>
    </source>
</evidence>
<dbReference type="AlphaFoldDB" id="H0I218"/>
<proteinExistence type="predicted"/>
<name>H0I218_9HYPH</name>
<accession>H0I218</accession>
<sequence length="44" mass="4561">MSDDRAAARHDGLPERIGDLLGAVVIVVVFAAIAWMVALASGLI</sequence>
<evidence type="ECO:0000256" key="1">
    <source>
        <dbReference type="SAM" id="Phobius"/>
    </source>
</evidence>
<gene>
    <name evidence="2" type="ORF">MAXJ12_32569</name>
</gene>
<keyword evidence="1" id="KW-0812">Transmembrane</keyword>
<keyword evidence="1" id="KW-1133">Transmembrane helix</keyword>
<keyword evidence="1" id="KW-0472">Membrane</keyword>
<feature type="transmembrane region" description="Helical" evidence="1">
    <location>
        <begin position="20"/>
        <end position="43"/>
    </location>
</feature>
<organism evidence="2 3">
    <name type="scientific">Mesorhizobium alhagi CCNWXJ12-2</name>
    <dbReference type="NCBI Taxonomy" id="1107882"/>
    <lineage>
        <taxon>Bacteria</taxon>
        <taxon>Pseudomonadati</taxon>
        <taxon>Pseudomonadota</taxon>
        <taxon>Alphaproteobacteria</taxon>
        <taxon>Hyphomicrobiales</taxon>
        <taxon>Phyllobacteriaceae</taxon>
        <taxon>Allomesorhizobium</taxon>
    </lineage>
</organism>
<evidence type="ECO:0000313" key="2">
    <source>
        <dbReference type="EMBL" id="EHK52977.1"/>
    </source>
</evidence>
<keyword evidence="3" id="KW-1185">Reference proteome</keyword>
<reference evidence="2 3" key="1">
    <citation type="journal article" date="2012" name="J. Bacteriol.">
        <title>Draft Genome Sequence of Mesorhizobium alhagi CCNWXJ12-2T, a Novel Salt-Resistant Species Isolated from the Desert of Northwestern China.</title>
        <authorList>
            <person name="Zhou M."/>
            <person name="Chen W."/>
            <person name="Chen H."/>
            <person name="Wei G."/>
        </authorList>
    </citation>
    <scope>NUCLEOTIDE SEQUENCE [LARGE SCALE GENOMIC DNA]</scope>
    <source>
        <strain evidence="2 3">CCNWXJ12-2</strain>
    </source>
</reference>
<dbReference type="Proteomes" id="UP000003250">
    <property type="component" value="Unassembled WGS sequence"/>
</dbReference>